<protein>
    <submittedName>
        <fullName evidence="1">Uncharacterized protein</fullName>
    </submittedName>
</protein>
<sequence length="50" mass="5696">MLLEGVIAVRDHFELWPSPTEIVSSNIRGLNQTFSVYAQYYVISSFVVDC</sequence>
<keyword evidence="1" id="KW-0614">Plasmid</keyword>
<proteinExistence type="predicted"/>
<dbReference type="AlphaFoldDB" id="A0A2K9ZH74"/>
<evidence type="ECO:0000313" key="2">
    <source>
        <dbReference type="Proteomes" id="UP000238523"/>
    </source>
</evidence>
<name>A0A2K9ZH74_RHILE</name>
<evidence type="ECO:0000313" key="1">
    <source>
        <dbReference type="EMBL" id="AUW47603.1"/>
    </source>
</evidence>
<gene>
    <name evidence="1" type="ORF">CUJ84_pRLN3000492</name>
</gene>
<reference evidence="1 2" key="1">
    <citation type="submission" date="2017-11" db="EMBL/GenBank/DDBJ databases">
        <title>Complete genome of Rhizobium leguminosarum Norway, an ineffective micro-symbiont.</title>
        <authorList>
            <person name="Hoffrichter A."/>
            <person name="Liang J."/>
            <person name="Brachmann A."/>
            <person name="Marin M."/>
        </authorList>
    </citation>
    <scope>NUCLEOTIDE SEQUENCE [LARGE SCALE GENOMIC DNA]</scope>
    <source>
        <strain evidence="1 2">Norway</strain>
        <plasmid evidence="2">Plasmid prln3</plasmid>
    </source>
</reference>
<dbReference type="Proteomes" id="UP000238523">
    <property type="component" value="Plasmid pRLN3"/>
</dbReference>
<accession>A0A2K9ZH74</accession>
<dbReference type="EMBL" id="CP025015">
    <property type="protein sequence ID" value="AUW47603.1"/>
    <property type="molecule type" value="Genomic_DNA"/>
</dbReference>
<organism evidence="1 2">
    <name type="scientific">Rhizobium leguminosarum</name>
    <dbReference type="NCBI Taxonomy" id="384"/>
    <lineage>
        <taxon>Bacteria</taxon>
        <taxon>Pseudomonadati</taxon>
        <taxon>Pseudomonadota</taxon>
        <taxon>Alphaproteobacteria</taxon>
        <taxon>Hyphomicrobiales</taxon>
        <taxon>Rhizobiaceae</taxon>
        <taxon>Rhizobium/Agrobacterium group</taxon>
        <taxon>Rhizobium</taxon>
    </lineage>
</organism>
<geneLocation type="plasmid" evidence="2">
    <name>prln3</name>
</geneLocation>